<dbReference type="AlphaFoldDB" id="A0A0F9TE89"/>
<dbReference type="EMBL" id="LAZR01001744">
    <property type="protein sequence ID" value="KKN39763.1"/>
    <property type="molecule type" value="Genomic_DNA"/>
</dbReference>
<protein>
    <submittedName>
        <fullName evidence="1">Uncharacterized protein</fullName>
    </submittedName>
</protein>
<evidence type="ECO:0000313" key="1">
    <source>
        <dbReference type="EMBL" id="KKN39763.1"/>
    </source>
</evidence>
<accession>A0A0F9TE89</accession>
<name>A0A0F9TE89_9ZZZZ</name>
<comment type="caution">
    <text evidence="1">The sequence shown here is derived from an EMBL/GenBank/DDBJ whole genome shotgun (WGS) entry which is preliminary data.</text>
</comment>
<gene>
    <name evidence="1" type="ORF">LCGC14_0740030</name>
</gene>
<sequence>MIDFECWVKAEEYIEILDWCIENFGKESDRVTWTLLANNEIGGYIYFENEEDAVAYKLRWV</sequence>
<reference evidence="1" key="1">
    <citation type="journal article" date="2015" name="Nature">
        <title>Complex archaea that bridge the gap between prokaryotes and eukaryotes.</title>
        <authorList>
            <person name="Spang A."/>
            <person name="Saw J.H."/>
            <person name="Jorgensen S.L."/>
            <person name="Zaremba-Niedzwiedzka K."/>
            <person name="Martijn J."/>
            <person name="Lind A.E."/>
            <person name="van Eijk R."/>
            <person name="Schleper C."/>
            <person name="Guy L."/>
            <person name="Ettema T.J."/>
        </authorList>
    </citation>
    <scope>NUCLEOTIDE SEQUENCE</scope>
</reference>
<organism evidence="1">
    <name type="scientific">marine sediment metagenome</name>
    <dbReference type="NCBI Taxonomy" id="412755"/>
    <lineage>
        <taxon>unclassified sequences</taxon>
        <taxon>metagenomes</taxon>
        <taxon>ecological metagenomes</taxon>
    </lineage>
</organism>
<proteinExistence type="predicted"/>